<feature type="region of interest" description="Disordered" evidence="1">
    <location>
        <begin position="1"/>
        <end position="138"/>
    </location>
</feature>
<evidence type="ECO:0000256" key="1">
    <source>
        <dbReference type="SAM" id="MobiDB-lite"/>
    </source>
</evidence>
<keyword evidence="3" id="KW-1185">Reference proteome</keyword>
<proteinExistence type="predicted"/>
<sequence length="218" mass="23520">MIPASLPPSGRASASPPPATKQNAAKIPNHVMEIEETTDPQPHLTEDTQATSDVSPPEQETTESPRNSLNASAETFLPSRPAPAQQADQAATSTASSTAKPIYSANDVRSDPSYWASAQNQTSVPYGKRNAASNAKDDDIAYTSPWTSATMTRKELREYGCGRQETQEDGSVATVFFKPGFLASSEDLWGRWLPPKRKEKEDDTEGDRNSGVVSGYAK</sequence>
<reference evidence="2 3" key="1">
    <citation type="submission" date="2023-08" db="EMBL/GenBank/DDBJ databases">
        <title>Black Yeasts Isolated from many extreme environments.</title>
        <authorList>
            <person name="Coleine C."/>
            <person name="Stajich J.E."/>
            <person name="Selbmann L."/>
        </authorList>
    </citation>
    <scope>NUCLEOTIDE SEQUENCE [LARGE SCALE GENOMIC DNA]</scope>
    <source>
        <strain evidence="2 3">CCFEE 5885</strain>
    </source>
</reference>
<protein>
    <submittedName>
        <fullName evidence="2">Uncharacterized protein</fullName>
    </submittedName>
</protein>
<organism evidence="2 3">
    <name type="scientific">Lithohypha guttulata</name>
    <dbReference type="NCBI Taxonomy" id="1690604"/>
    <lineage>
        <taxon>Eukaryota</taxon>
        <taxon>Fungi</taxon>
        <taxon>Dikarya</taxon>
        <taxon>Ascomycota</taxon>
        <taxon>Pezizomycotina</taxon>
        <taxon>Eurotiomycetes</taxon>
        <taxon>Chaetothyriomycetidae</taxon>
        <taxon>Chaetothyriales</taxon>
        <taxon>Trichomeriaceae</taxon>
        <taxon>Lithohypha</taxon>
    </lineage>
</organism>
<gene>
    <name evidence="2" type="ORF">LTR24_001685</name>
</gene>
<evidence type="ECO:0000313" key="3">
    <source>
        <dbReference type="Proteomes" id="UP001345013"/>
    </source>
</evidence>
<dbReference type="EMBL" id="JAVRRG010000013">
    <property type="protein sequence ID" value="KAK5098580.1"/>
    <property type="molecule type" value="Genomic_DNA"/>
</dbReference>
<feature type="compositionally biased region" description="Polar residues" evidence="1">
    <location>
        <begin position="47"/>
        <end position="73"/>
    </location>
</feature>
<feature type="region of interest" description="Disordered" evidence="1">
    <location>
        <begin position="192"/>
        <end position="218"/>
    </location>
</feature>
<evidence type="ECO:0000313" key="2">
    <source>
        <dbReference type="EMBL" id="KAK5098580.1"/>
    </source>
</evidence>
<accession>A0ABR0KJR3</accession>
<feature type="compositionally biased region" description="Low complexity" evidence="1">
    <location>
        <begin position="82"/>
        <end position="101"/>
    </location>
</feature>
<dbReference type="Proteomes" id="UP001345013">
    <property type="component" value="Unassembled WGS sequence"/>
</dbReference>
<feature type="compositionally biased region" description="Low complexity" evidence="1">
    <location>
        <begin position="1"/>
        <end position="14"/>
    </location>
</feature>
<name>A0ABR0KJR3_9EURO</name>
<comment type="caution">
    <text evidence="2">The sequence shown here is derived from an EMBL/GenBank/DDBJ whole genome shotgun (WGS) entry which is preliminary data.</text>
</comment>